<dbReference type="Pfam" id="PF12831">
    <property type="entry name" value="FAD_oxidored"/>
    <property type="match status" value="1"/>
</dbReference>
<dbReference type="InterPro" id="IPR036249">
    <property type="entry name" value="Thioredoxin-like_sf"/>
</dbReference>
<evidence type="ECO:0000313" key="8">
    <source>
        <dbReference type="EMBL" id="TET78127.1"/>
    </source>
</evidence>
<evidence type="ECO:0000256" key="6">
    <source>
        <dbReference type="ARBA" id="ARBA00034078"/>
    </source>
</evidence>
<gene>
    <name evidence="8" type="primary">nuoE</name>
    <name evidence="8" type="ORF">E3J38_08995</name>
</gene>
<comment type="cofactor">
    <cofactor evidence="6">
        <name>[2Fe-2S] cluster</name>
        <dbReference type="ChEBI" id="CHEBI:190135"/>
    </cofactor>
</comment>
<dbReference type="FunFam" id="3.40.30.10:FF:000015">
    <property type="entry name" value="NADH-quinone oxidoreductase subunit E"/>
    <property type="match status" value="1"/>
</dbReference>
<dbReference type="GO" id="GO:0046872">
    <property type="term" value="F:metal ion binding"/>
    <property type="evidence" value="ECO:0007669"/>
    <property type="project" value="UniProtKB-KW"/>
</dbReference>
<dbReference type="PROSITE" id="PS00198">
    <property type="entry name" value="4FE4S_FER_1"/>
    <property type="match status" value="1"/>
</dbReference>
<dbReference type="EC" id="1.6.5.11" evidence="8"/>
<dbReference type="InterPro" id="IPR017896">
    <property type="entry name" value="4Fe4S_Fe-S-bd"/>
</dbReference>
<keyword evidence="5" id="KW-0411">Iron-sulfur</keyword>
<dbReference type="InterPro" id="IPR042128">
    <property type="entry name" value="NuoE_dom"/>
</dbReference>
<dbReference type="Gene3D" id="3.40.30.10">
    <property type="entry name" value="Glutaredoxin"/>
    <property type="match status" value="1"/>
</dbReference>
<dbReference type="PROSITE" id="PS51379">
    <property type="entry name" value="4FE4S_FER_2"/>
    <property type="match status" value="1"/>
</dbReference>
<comment type="similarity">
    <text evidence="1">Belongs to the complex I 24 kDa subunit family.</text>
</comment>
<name>A0A523XFS6_UNCT6</name>
<evidence type="ECO:0000256" key="4">
    <source>
        <dbReference type="ARBA" id="ARBA00023004"/>
    </source>
</evidence>
<keyword evidence="8" id="KW-0560">Oxidoreductase</keyword>
<dbReference type="Proteomes" id="UP000315534">
    <property type="component" value="Unassembled WGS sequence"/>
</dbReference>
<dbReference type="InterPro" id="IPR017900">
    <property type="entry name" value="4Fe4S_Fe_S_CS"/>
</dbReference>
<comment type="caution">
    <text evidence="8">The sequence shown here is derived from an EMBL/GenBank/DDBJ whole genome shotgun (WGS) entry which is preliminary data.</text>
</comment>
<evidence type="ECO:0000259" key="7">
    <source>
        <dbReference type="PROSITE" id="PS51379"/>
    </source>
</evidence>
<reference evidence="8 9" key="1">
    <citation type="submission" date="2019-03" db="EMBL/GenBank/DDBJ databases">
        <title>Metabolic potential of uncultured bacteria and archaea associated with petroleum seepage in deep-sea sediments.</title>
        <authorList>
            <person name="Dong X."/>
            <person name="Hubert C."/>
        </authorList>
    </citation>
    <scope>NUCLEOTIDE SEQUENCE [LARGE SCALE GENOMIC DNA]</scope>
    <source>
        <strain evidence="8">E29_bin36</strain>
    </source>
</reference>
<dbReference type="Gene3D" id="1.10.10.1590">
    <property type="entry name" value="NADH-quinone oxidoreductase subunit E"/>
    <property type="match status" value="1"/>
</dbReference>
<protein>
    <submittedName>
        <fullName evidence="8">NADH-quinone oxidoreductase subunit NuoE</fullName>
        <ecNumber evidence="8">1.6.5.11</ecNumber>
    </submittedName>
</protein>
<dbReference type="CDD" id="cd03064">
    <property type="entry name" value="TRX_Fd_NuoE"/>
    <property type="match status" value="1"/>
</dbReference>
<dbReference type="PANTHER" id="PTHR43342">
    <property type="entry name" value="NADH-QUINONE OXIDOREDUCTASE, E SUBUNIT"/>
    <property type="match status" value="1"/>
</dbReference>
<keyword evidence="3" id="KW-0479">Metal-binding</keyword>
<dbReference type="SUPFAM" id="SSF52833">
    <property type="entry name" value="Thioredoxin-like"/>
    <property type="match status" value="1"/>
</dbReference>
<sequence>MRPNIGVYICHCGTNIASRVDVPAVVEHAGGLPYVTVAKEYKFMCSEPGQDMIKEDINDFGLNRVVVASCSPLMHEPTFRKTCESAGLNGYLFQMANIREHCSWVTDDSTLATEKAKRLVSAAVHKVNLLEPLEPRFVDVNPNVLVVGAGIAGIQAALEVANAGNRVYLVEREPCIGGHMAQFDKTFPTLDCAACILTPKMVQVGRHENIELLAHSEVEKVDGYIGNFKVKIRSRASFVDEEKCNGCGDCWVNCPVRNVPEIREVPSIAPMIEEKMLTKLDEILQRYEGQIGVEIPVLHDIDLEFNYLPEDALTYVAERLEVPVSKLYDIATFFNAFSLVPRGRHEIKVCMGTACFVRGGEMLVERLSEELGIAPGETTKDMRFTLSPVRCIGCCSLAPAMMIDERVYGRLKLSKISGILSEHK</sequence>
<dbReference type="EMBL" id="SOIP01000513">
    <property type="protein sequence ID" value="TET78127.1"/>
    <property type="molecule type" value="Genomic_DNA"/>
</dbReference>
<dbReference type="PANTHER" id="PTHR43342:SF1">
    <property type="entry name" value="BIFURCATING [FEFE] HYDROGENASE GAMMA SUBUNIT"/>
    <property type="match status" value="1"/>
</dbReference>
<dbReference type="InterPro" id="IPR041921">
    <property type="entry name" value="NuoE_N"/>
</dbReference>
<organism evidence="8 9">
    <name type="scientific">candidate division TA06 bacterium</name>
    <dbReference type="NCBI Taxonomy" id="2250710"/>
    <lineage>
        <taxon>Bacteria</taxon>
        <taxon>Bacteria division TA06</taxon>
    </lineage>
</organism>
<feature type="domain" description="4Fe-4S ferredoxin-type" evidence="7">
    <location>
        <begin position="235"/>
        <end position="265"/>
    </location>
</feature>
<dbReference type="InterPro" id="IPR028431">
    <property type="entry name" value="NADP_DH_HndA-like"/>
</dbReference>
<evidence type="ECO:0000256" key="2">
    <source>
        <dbReference type="ARBA" id="ARBA00022714"/>
    </source>
</evidence>
<dbReference type="Gene3D" id="3.40.50.720">
    <property type="entry name" value="NAD(P)-binding Rossmann-like Domain"/>
    <property type="match status" value="1"/>
</dbReference>
<proteinExistence type="inferred from homology"/>
<dbReference type="SUPFAM" id="SSF54862">
    <property type="entry name" value="4Fe-4S ferredoxins"/>
    <property type="match status" value="1"/>
</dbReference>
<evidence type="ECO:0000256" key="1">
    <source>
        <dbReference type="ARBA" id="ARBA00010643"/>
    </source>
</evidence>
<keyword evidence="4" id="KW-0408">Iron</keyword>
<dbReference type="Pfam" id="PF01257">
    <property type="entry name" value="2Fe-2S_thioredx"/>
    <property type="match status" value="1"/>
</dbReference>
<dbReference type="NCBIfam" id="NF005722">
    <property type="entry name" value="PRK07539.1-2"/>
    <property type="match status" value="1"/>
</dbReference>
<accession>A0A523XFS6</accession>
<evidence type="ECO:0000313" key="9">
    <source>
        <dbReference type="Proteomes" id="UP000315534"/>
    </source>
</evidence>
<dbReference type="AlphaFoldDB" id="A0A523XFS6"/>
<evidence type="ECO:0000256" key="3">
    <source>
        <dbReference type="ARBA" id="ARBA00022723"/>
    </source>
</evidence>
<dbReference type="GO" id="GO:0016491">
    <property type="term" value="F:oxidoreductase activity"/>
    <property type="evidence" value="ECO:0007669"/>
    <property type="project" value="UniProtKB-KW"/>
</dbReference>
<keyword evidence="2" id="KW-0001">2Fe-2S</keyword>
<dbReference type="GO" id="GO:0051537">
    <property type="term" value="F:2 iron, 2 sulfur cluster binding"/>
    <property type="evidence" value="ECO:0007669"/>
    <property type="project" value="UniProtKB-KW"/>
</dbReference>
<dbReference type="SUPFAM" id="SSF51971">
    <property type="entry name" value="Nucleotide-binding domain"/>
    <property type="match status" value="1"/>
</dbReference>
<evidence type="ECO:0000256" key="5">
    <source>
        <dbReference type="ARBA" id="ARBA00023014"/>
    </source>
</evidence>